<accession>A0A6G1GF91</accession>
<keyword evidence="2" id="KW-0378">Hydrolase</keyword>
<dbReference type="AlphaFoldDB" id="A0A6G1GF91"/>
<evidence type="ECO:0000259" key="1">
    <source>
        <dbReference type="Pfam" id="PF00561"/>
    </source>
</evidence>
<reference evidence="4" key="2">
    <citation type="submission" date="2020-04" db="EMBL/GenBank/DDBJ databases">
        <authorList>
            <consortium name="NCBI Genome Project"/>
        </authorList>
    </citation>
    <scope>NUCLEOTIDE SEQUENCE</scope>
    <source>
        <strain evidence="4">CBS 781.70</strain>
    </source>
</reference>
<dbReference type="Proteomes" id="UP000504638">
    <property type="component" value="Unplaced"/>
</dbReference>
<evidence type="ECO:0000313" key="2">
    <source>
        <dbReference type="EMBL" id="KAF1816581.1"/>
    </source>
</evidence>
<dbReference type="Gene3D" id="3.40.50.1820">
    <property type="entry name" value="alpha/beta hydrolase"/>
    <property type="match status" value="1"/>
</dbReference>
<name>A0A6G1GF91_9PEZI</name>
<dbReference type="InterPro" id="IPR000073">
    <property type="entry name" value="AB_hydrolase_1"/>
</dbReference>
<evidence type="ECO:0000313" key="4">
    <source>
        <dbReference type="RefSeq" id="XP_033538212.1"/>
    </source>
</evidence>
<dbReference type="InterPro" id="IPR029058">
    <property type="entry name" value="AB_hydrolase_fold"/>
</dbReference>
<evidence type="ECO:0000313" key="3">
    <source>
        <dbReference type="Proteomes" id="UP000504638"/>
    </source>
</evidence>
<organism evidence="2">
    <name type="scientific">Eremomyces bilateralis CBS 781.70</name>
    <dbReference type="NCBI Taxonomy" id="1392243"/>
    <lineage>
        <taxon>Eukaryota</taxon>
        <taxon>Fungi</taxon>
        <taxon>Dikarya</taxon>
        <taxon>Ascomycota</taxon>
        <taxon>Pezizomycotina</taxon>
        <taxon>Dothideomycetes</taxon>
        <taxon>Dothideomycetes incertae sedis</taxon>
        <taxon>Eremomycetales</taxon>
        <taxon>Eremomycetaceae</taxon>
        <taxon>Eremomyces</taxon>
    </lineage>
</organism>
<sequence length="358" mass="40207">MFEDTRTTPQPMKVVDIRKHPEYSHVLWPLKPSQEGKIAVAKGRGGPFNIAYEVHGNGSKRLVVRHALQYFIYIWIMGLGGIMQQWQRQTKDFAHRPDSPYSSLIFDNRGVGQSDKPYMRYSTTEMAQDIVELLDHVGWTQSRELHVIGISLGGMIAQELGLLIPSRIASLSLISTAPQLVRTLGFFENILNRINLFIPRSLDVQLATIKRNCYTAAFLDAPDELAAESAVQSFPTNGDRFAALEIQKRSDLQSFRFQGFAAQAMAAGWHHKTGSQLAALGDRVGRKRIMVVHGTGDRMVPFVHGPMLARGLGLVEEGVVRFVEGQGHVIPIEWRGRFNEWVEEMVARGEECNREEGV</sequence>
<dbReference type="GO" id="GO:0016787">
    <property type="term" value="F:hydrolase activity"/>
    <property type="evidence" value="ECO:0007669"/>
    <property type="project" value="UniProtKB-KW"/>
</dbReference>
<dbReference type="PANTHER" id="PTHR43433">
    <property type="entry name" value="HYDROLASE, ALPHA/BETA FOLD FAMILY PROTEIN"/>
    <property type="match status" value="1"/>
</dbReference>
<gene>
    <name evidence="2 4" type="ORF">P152DRAFT_428803</name>
</gene>
<feature type="domain" description="AB hydrolase-1" evidence="1">
    <location>
        <begin position="78"/>
        <end position="302"/>
    </location>
</feature>
<protein>
    <submittedName>
        <fullName evidence="2 4">Alpha/beta-hydrolase</fullName>
    </submittedName>
</protein>
<reference evidence="2 4" key="1">
    <citation type="submission" date="2020-01" db="EMBL/GenBank/DDBJ databases">
        <authorList>
            <consortium name="DOE Joint Genome Institute"/>
            <person name="Haridas S."/>
            <person name="Albert R."/>
            <person name="Binder M."/>
            <person name="Bloem J."/>
            <person name="Labutti K."/>
            <person name="Salamov A."/>
            <person name="Andreopoulos B."/>
            <person name="Baker S.E."/>
            <person name="Barry K."/>
            <person name="Bills G."/>
            <person name="Bluhm B.H."/>
            <person name="Cannon C."/>
            <person name="Castanera R."/>
            <person name="Culley D.E."/>
            <person name="Daum C."/>
            <person name="Ezra D."/>
            <person name="Gonzalez J.B."/>
            <person name="Henrissat B."/>
            <person name="Kuo A."/>
            <person name="Liang C."/>
            <person name="Lipzen A."/>
            <person name="Lutzoni F."/>
            <person name="Magnuson J."/>
            <person name="Mondo S."/>
            <person name="Nolan M."/>
            <person name="Ohm R."/>
            <person name="Pangilinan J."/>
            <person name="Park H.-J."/>
            <person name="Ramirez L."/>
            <person name="Alfaro M."/>
            <person name="Sun H."/>
            <person name="Tritt A."/>
            <person name="Yoshinaga Y."/>
            <person name="Zwiers L.-H."/>
            <person name="Turgeon B.G."/>
            <person name="Goodwin S.B."/>
            <person name="Spatafora J.W."/>
            <person name="Crous P.W."/>
            <person name="Grigoriev I.V."/>
        </authorList>
    </citation>
    <scope>NUCLEOTIDE SEQUENCE</scope>
    <source>
        <strain evidence="2 4">CBS 781.70</strain>
    </source>
</reference>
<dbReference type="Pfam" id="PF00561">
    <property type="entry name" value="Abhydrolase_1"/>
    <property type="match status" value="1"/>
</dbReference>
<dbReference type="InterPro" id="IPR050471">
    <property type="entry name" value="AB_hydrolase"/>
</dbReference>
<dbReference type="RefSeq" id="XP_033538212.1">
    <property type="nucleotide sequence ID" value="XM_033677345.1"/>
</dbReference>
<keyword evidence="3" id="KW-1185">Reference proteome</keyword>
<dbReference type="PANTHER" id="PTHR43433:SF5">
    <property type="entry name" value="AB HYDROLASE-1 DOMAIN-CONTAINING PROTEIN"/>
    <property type="match status" value="1"/>
</dbReference>
<proteinExistence type="predicted"/>
<dbReference type="OrthoDB" id="19657at2759"/>
<dbReference type="EMBL" id="ML975150">
    <property type="protein sequence ID" value="KAF1816581.1"/>
    <property type="molecule type" value="Genomic_DNA"/>
</dbReference>
<dbReference type="GeneID" id="54417915"/>
<reference evidence="4" key="3">
    <citation type="submission" date="2025-04" db="UniProtKB">
        <authorList>
            <consortium name="RefSeq"/>
        </authorList>
    </citation>
    <scope>IDENTIFICATION</scope>
    <source>
        <strain evidence="4">CBS 781.70</strain>
    </source>
</reference>
<dbReference type="SUPFAM" id="SSF53474">
    <property type="entry name" value="alpha/beta-Hydrolases"/>
    <property type="match status" value="1"/>
</dbReference>